<sequence>MTAQLRELESSLNQIIVGKPEQVRLALVCLLARGHLLIEDLPGAGKTTLAKAFAALMGLDNNRIQFTADLLPADITGAMIYQVNTHEFTLQKGPIFTNILLADEINRASPKCQSALLEAMEERQISIEGQTLTLAAPFFVIATQNPSDQYGTYPLPESQLDRFLFRISLGYLDASAELSVLMGQDRATQLQQTQPLMSQSALLALQAQVETVFVSEAIANYVRALLQATRHHERFLHGLSTRAGLALMRAAQAYAFVCEKKSVYPEHVQAVFPAVAYHRLIAKNNTNSAHHEQVMKILAEVELGL</sequence>
<evidence type="ECO:0000313" key="6">
    <source>
        <dbReference type="EMBL" id="MPV85131.1"/>
    </source>
</evidence>
<organism evidence="6 7">
    <name type="scientific">Ostreibacterium oceani</name>
    <dbReference type="NCBI Taxonomy" id="2654998"/>
    <lineage>
        <taxon>Bacteria</taxon>
        <taxon>Pseudomonadati</taxon>
        <taxon>Pseudomonadota</taxon>
        <taxon>Gammaproteobacteria</taxon>
        <taxon>Cardiobacteriales</taxon>
        <taxon>Ostreibacteriaceae</taxon>
        <taxon>Ostreibacterium</taxon>
    </lineage>
</organism>
<evidence type="ECO:0000256" key="3">
    <source>
        <dbReference type="ARBA" id="ARBA00061607"/>
    </source>
</evidence>
<dbReference type="EMBL" id="WHNW01000001">
    <property type="protein sequence ID" value="MPV85131.1"/>
    <property type="molecule type" value="Genomic_DNA"/>
</dbReference>
<comment type="caution">
    <text evidence="6">The sequence shown here is derived from an EMBL/GenBank/DDBJ whole genome shotgun (WGS) entry which is preliminary data.</text>
</comment>
<dbReference type="PANTHER" id="PTHR42759">
    <property type="entry name" value="MOXR FAMILY PROTEIN"/>
    <property type="match status" value="1"/>
</dbReference>
<dbReference type="InterPro" id="IPR011703">
    <property type="entry name" value="ATPase_AAA-3"/>
</dbReference>
<gene>
    <name evidence="6" type="ORF">GCU85_00085</name>
</gene>
<reference evidence="6 7" key="1">
    <citation type="submission" date="2019-10" db="EMBL/GenBank/DDBJ databases">
        <title>Cardiobacteriales fam. a chemoheterotrophic member of the order Cardiobacteriales, and proposal of Cardiobacteriales fam. nov.</title>
        <authorList>
            <person name="Wang C."/>
        </authorList>
    </citation>
    <scope>NUCLEOTIDE SEQUENCE [LARGE SCALE GENOMIC DNA]</scope>
    <source>
        <strain evidence="6 7">ML27</strain>
    </source>
</reference>
<feature type="domain" description="ATPase AAA-3" evidence="4">
    <location>
        <begin position="35"/>
        <end position="165"/>
    </location>
</feature>
<protein>
    <submittedName>
        <fullName evidence="6">AAA domain-containing protein</fullName>
    </submittedName>
</protein>
<dbReference type="CDD" id="cd00009">
    <property type="entry name" value="AAA"/>
    <property type="match status" value="1"/>
</dbReference>
<dbReference type="PIRSF" id="PIRSF002849">
    <property type="entry name" value="AAA_ATPase_chaperone_MoxR_prd"/>
    <property type="match status" value="1"/>
</dbReference>
<keyword evidence="1" id="KW-0547">Nucleotide-binding</keyword>
<dbReference type="AlphaFoldDB" id="A0A6N7ERG9"/>
<dbReference type="PANTHER" id="PTHR42759:SF5">
    <property type="entry name" value="METHANOL DEHYDROGENASE REGULATOR"/>
    <property type="match status" value="1"/>
</dbReference>
<keyword evidence="2" id="KW-0067">ATP-binding</keyword>
<dbReference type="InterPro" id="IPR050764">
    <property type="entry name" value="CbbQ/NirQ/NorQ/GpvN"/>
</dbReference>
<dbReference type="SUPFAM" id="SSF52540">
    <property type="entry name" value="P-loop containing nucleoside triphosphate hydrolases"/>
    <property type="match status" value="1"/>
</dbReference>
<comment type="similarity">
    <text evidence="3">Belongs to the MoxR family.</text>
</comment>
<dbReference type="Proteomes" id="UP000471298">
    <property type="component" value="Unassembled WGS sequence"/>
</dbReference>
<dbReference type="Pfam" id="PF07726">
    <property type="entry name" value="AAA_3"/>
    <property type="match status" value="1"/>
</dbReference>
<keyword evidence="7" id="KW-1185">Reference proteome</keyword>
<name>A0A6N7ERG9_9GAMM</name>
<dbReference type="InParanoid" id="A0A6N7ERG9"/>
<evidence type="ECO:0000256" key="2">
    <source>
        <dbReference type="ARBA" id="ARBA00022840"/>
    </source>
</evidence>
<dbReference type="InterPro" id="IPR041628">
    <property type="entry name" value="ChlI/MoxR_AAA_lid"/>
</dbReference>
<dbReference type="InterPro" id="IPR027417">
    <property type="entry name" value="P-loop_NTPase"/>
</dbReference>
<dbReference type="GO" id="GO:0005524">
    <property type="term" value="F:ATP binding"/>
    <property type="evidence" value="ECO:0007669"/>
    <property type="project" value="UniProtKB-KW"/>
</dbReference>
<feature type="domain" description="ChlI/MoxR AAA lid" evidence="5">
    <location>
        <begin position="227"/>
        <end position="289"/>
    </location>
</feature>
<dbReference type="RefSeq" id="WP_152808092.1">
    <property type="nucleotide sequence ID" value="NZ_WHNW01000001.1"/>
</dbReference>
<proteinExistence type="inferred from homology"/>
<dbReference type="Gene3D" id="3.40.50.300">
    <property type="entry name" value="P-loop containing nucleotide triphosphate hydrolases"/>
    <property type="match status" value="1"/>
</dbReference>
<evidence type="ECO:0000313" key="7">
    <source>
        <dbReference type="Proteomes" id="UP000471298"/>
    </source>
</evidence>
<dbReference type="Pfam" id="PF17863">
    <property type="entry name" value="AAA_lid_2"/>
    <property type="match status" value="1"/>
</dbReference>
<evidence type="ECO:0000259" key="4">
    <source>
        <dbReference type="Pfam" id="PF07726"/>
    </source>
</evidence>
<dbReference type="Gene3D" id="1.10.8.80">
    <property type="entry name" value="Magnesium chelatase subunit I, C-Terminal domain"/>
    <property type="match status" value="1"/>
</dbReference>
<dbReference type="FunFam" id="3.40.50.300:FF:000640">
    <property type="entry name" value="MoxR family ATPase"/>
    <property type="match status" value="1"/>
</dbReference>
<dbReference type="GO" id="GO:0016887">
    <property type="term" value="F:ATP hydrolysis activity"/>
    <property type="evidence" value="ECO:0007669"/>
    <property type="project" value="InterPro"/>
</dbReference>
<accession>A0A6N7ERG9</accession>
<evidence type="ECO:0000259" key="5">
    <source>
        <dbReference type="Pfam" id="PF17863"/>
    </source>
</evidence>
<evidence type="ECO:0000256" key="1">
    <source>
        <dbReference type="ARBA" id="ARBA00022741"/>
    </source>
</evidence>